<accession>A0A1W2AY32</accession>
<dbReference type="PANTHER" id="PTHR43774:SF1">
    <property type="entry name" value="PEPTIDE METHIONINE SULFOXIDE REDUCTASE MSRA 2"/>
    <property type="match status" value="1"/>
</dbReference>
<keyword evidence="1 4" id="KW-0560">Oxidoreductase</keyword>
<dbReference type="InterPro" id="IPR036509">
    <property type="entry name" value="Met_Sox_Rdtase_MsrA_sf"/>
</dbReference>
<gene>
    <name evidence="4" type="primary">msrA</name>
    <name evidence="6" type="ORF">SAMN06296427_105128</name>
</gene>
<evidence type="ECO:0000256" key="2">
    <source>
        <dbReference type="ARBA" id="ARBA00047806"/>
    </source>
</evidence>
<sequence>MTKQVLTFVSILCCLYSCNGQKNSKTENTKTKKMSSENLEKATFGGGCFWCVEAVFDQLNGVSSVTSGYSGGHVKNPTYKQVCEGTTGHAEVVQIEFDPKIISFDELLEVFWTVHDPTQLNRQGNDVGTQYRSVIFYENDDQKLTAERSIKEFEASDMYNGNFTTQLVPAEIFYAAEDYHQNYYENDNGQNPYCTLVVKPKIDKFYDKFYDKLKPEYK</sequence>
<evidence type="ECO:0000256" key="4">
    <source>
        <dbReference type="HAMAP-Rule" id="MF_01401"/>
    </source>
</evidence>
<dbReference type="EMBL" id="FWXS01000005">
    <property type="protein sequence ID" value="SMC65524.1"/>
    <property type="molecule type" value="Genomic_DNA"/>
</dbReference>
<evidence type="ECO:0000313" key="7">
    <source>
        <dbReference type="Proteomes" id="UP000192393"/>
    </source>
</evidence>
<evidence type="ECO:0000256" key="3">
    <source>
        <dbReference type="ARBA" id="ARBA00048782"/>
    </source>
</evidence>
<organism evidence="6 7">
    <name type="scientific">Moheibacter sediminis</name>
    <dbReference type="NCBI Taxonomy" id="1434700"/>
    <lineage>
        <taxon>Bacteria</taxon>
        <taxon>Pseudomonadati</taxon>
        <taxon>Bacteroidota</taxon>
        <taxon>Flavobacteriia</taxon>
        <taxon>Flavobacteriales</taxon>
        <taxon>Weeksellaceae</taxon>
        <taxon>Moheibacter</taxon>
    </lineage>
</organism>
<dbReference type="NCBIfam" id="TIGR00401">
    <property type="entry name" value="msrA"/>
    <property type="match status" value="1"/>
</dbReference>
<evidence type="ECO:0000313" key="6">
    <source>
        <dbReference type="EMBL" id="SMC65524.1"/>
    </source>
</evidence>
<proteinExistence type="inferred from homology"/>
<dbReference type="EC" id="1.8.4.11" evidence="4"/>
<name>A0A1W2AY32_9FLAO</name>
<keyword evidence="7" id="KW-1185">Reference proteome</keyword>
<dbReference type="RefSeq" id="WP_084017334.1">
    <property type="nucleotide sequence ID" value="NZ_FWXS01000005.1"/>
</dbReference>
<dbReference type="Gene3D" id="3.30.1060.10">
    <property type="entry name" value="Peptide methionine sulphoxide reductase MsrA"/>
    <property type="match status" value="1"/>
</dbReference>
<dbReference type="Pfam" id="PF01625">
    <property type="entry name" value="PMSR"/>
    <property type="match status" value="1"/>
</dbReference>
<feature type="active site" evidence="4">
    <location>
        <position position="48"/>
    </location>
</feature>
<evidence type="ECO:0000256" key="1">
    <source>
        <dbReference type="ARBA" id="ARBA00023002"/>
    </source>
</evidence>
<feature type="domain" description="Peptide methionine sulphoxide reductase MsrA" evidence="5">
    <location>
        <begin position="41"/>
        <end position="194"/>
    </location>
</feature>
<dbReference type="HAMAP" id="MF_01401">
    <property type="entry name" value="MsrA"/>
    <property type="match status" value="1"/>
</dbReference>
<evidence type="ECO:0000259" key="5">
    <source>
        <dbReference type="Pfam" id="PF01625"/>
    </source>
</evidence>
<comment type="catalytic activity">
    <reaction evidence="2 4">
        <text>L-methionyl-[protein] + [thioredoxin]-disulfide + H2O = L-methionyl-(S)-S-oxide-[protein] + [thioredoxin]-dithiol</text>
        <dbReference type="Rhea" id="RHEA:14217"/>
        <dbReference type="Rhea" id="RHEA-COMP:10698"/>
        <dbReference type="Rhea" id="RHEA-COMP:10700"/>
        <dbReference type="Rhea" id="RHEA-COMP:12313"/>
        <dbReference type="Rhea" id="RHEA-COMP:12315"/>
        <dbReference type="ChEBI" id="CHEBI:15377"/>
        <dbReference type="ChEBI" id="CHEBI:16044"/>
        <dbReference type="ChEBI" id="CHEBI:29950"/>
        <dbReference type="ChEBI" id="CHEBI:44120"/>
        <dbReference type="ChEBI" id="CHEBI:50058"/>
        <dbReference type="EC" id="1.8.4.11"/>
    </reaction>
</comment>
<protein>
    <recommendedName>
        <fullName evidence="4">Peptide methionine sulfoxide reductase MsrA</fullName>
        <shortName evidence="4">Protein-methionine-S-oxide reductase</shortName>
        <ecNumber evidence="4">1.8.4.11</ecNumber>
    </recommendedName>
    <alternativeName>
        <fullName evidence="4">Peptide-methionine (S)-S-oxide reductase</fullName>
        <shortName evidence="4">Peptide Met(O) reductase</shortName>
    </alternativeName>
</protein>
<comment type="catalytic activity">
    <reaction evidence="3 4">
        <text>[thioredoxin]-disulfide + L-methionine + H2O = L-methionine (S)-S-oxide + [thioredoxin]-dithiol</text>
        <dbReference type="Rhea" id="RHEA:19993"/>
        <dbReference type="Rhea" id="RHEA-COMP:10698"/>
        <dbReference type="Rhea" id="RHEA-COMP:10700"/>
        <dbReference type="ChEBI" id="CHEBI:15377"/>
        <dbReference type="ChEBI" id="CHEBI:29950"/>
        <dbReference type="ChEBI" id="CHEBI:50058"/>
        <dbReference type="ChEBI" id="CHEBI:57844"/>
        <dbReference type="ChEBI" id="CHEBI:58772"/>
        <dbReference type="EC" id="1.8.4.11"/>
    </reaction>
</comment>
<dbReference type="OrthoDB" id="4174719at2"/>
<reference evidence="6 7" key="1">
    <citation type="submission" date="2017-04" db="EMBL/GenBank/DDBJ databases">
        <authorList>
            <person name="Afonso C.L."/>
            <person name="Miller P.J."/>
            <person name="Scott M.A."/>
            <person name="Spackman E."/>
            <person name="Goraichik I."/>
            <person name="Dimitrov K.M."/>
            <person name="Suarez D.L."/>
            <person name="Swayne D.E."/>
        </authorList>
    </citation>
    <scope>NUCLEOTIDE SEQUENCE [LARGE SCALE GENOMIC DNA]</scope>
    <source>
        <strain evidence="6 7">CGMCC 1.12708</strain>
    </source>
</reference>
<comment type="function">
    <text evidence="4">Has an important function as a repair enzyme for proteins that have been inactivated by oxidation. Catalyzes the reversible oxidation-reduction of methionine sulfoxide in proteins to methionine.</text>
</comment>
<dbReference type="GO" id="GO:0033744">
    <property type="term" value="F:L-methionine:thioredoxin-disulfide S-oxidoreductase activity"/>
    <property type="evidence" value="ECO:0007669"/>
    <property type="project" value="RHEA"/>
</dbReference>
<dbReference type="AlphaFoldDB" id="A0A1W2AY32"/>
<dbReference type="STRING" id="1434700.SAMN06296427_105128"/>
<dbReference type="GO" id="GO:0008113">
    <property type="term" value="F:peptide-methionine (S)-S-oxide reductase activity"/>
    <property type="evidence" value="ECO:0007669"/>
    <property type="project" value="UniProtKB-UniRule"/>
</dbReference>
<comment type="similarity">
    <text evidence="4">Belongs to the MsrA Met sulfoxide reductase family.</text>
</comment>
<dbReference type="Proteomes" id="UP000192393">
    <property type="component" value="Unassembled WGS sequence"/>
</dbReference>
<dbReference type="SUPFAM" id="SSF55068">
    <property type="entry name" value="Peptide methionine sulfoxide reductase"/>
    <property type="match status" value="1"/>
</dbReference>
<dbReference type="PANTHER" id="PTHR43774">
    <property type="entry name" value="PEPTIDE METHIONINE SULFOXIDE REDUCTASE"/>
    <property type="match status" value="1"/>
</dbReference>
<dbReference type="InterPro" id="IPR002569">
    <property type="entry name" value="Met_Sox_Rdtase_MsrA_dom"/>
</dbReference>